<dbReference type="EMBL" id="JAWDGP010000283">
    <property type="protein sequence ID" value="KAK3801856.1"/>
    <property type="molecule type" value="Genomic_DNA"/>
</dbReference>
<gene>
    <name evidence="1" type="ORF">RRG08_048443</name>
</gene>
<dbReference type="Proteomes" id="UP001283361">
    <property type="component" value="Unassembled WGS sequence"/>
</dbReference>
<proteinExistence type="predicted"/>
<protein>
    <submittedName>
        <fullName evidence="1">Uncharacterized protein</fullName>
    </submittedName>
</protein>
<evidence type="ECO:0000313" key="2">
    <source>
        <dbReference type="Proteomes" id="UP001283361"/>
    </source>
</evidence>
<evidence type="ECO:0000313" key="1">
    <source>
        <dbReference type="EMBL" id="KAK3801856.1"/>
    </source>
</evidence>
<accession>A0AAE1EBX3</accession>
<organism evidence="1 2">
    <name type="scientific">Elysia crispata</name>
    <name type="common">lettuce slug</name>
    <dbReference type="NCBI Taxonomy" id="231223"/>
    <lineage>
        <taxon>Eukaryota</taxon>
        <taxon>Metazoa</taxon>
        <taxon>Spiralia</taxon>
        <taxon>Lophotrochozoa</taxon>
        <taxon>Mollusca</taxon>
        <taxon>Gastropoda</taxon>
        <taxon>Heterobranchia</taxon>
        <taxon>Euthyneura</taxon>
        <taxon>Panpulmonata</taxon>
        <taxon>Sacoglossa</taxon>
        <taxon>Placobranchoidea</taxon>
        <taxon>Plakobranchidae</taxon>
        <taxon>Elysia</taxon>
    </lineage>
</organism>
<comment type="caution">
    <text evidence="1">The sequence shown here is derived from an EMBL/GenBank/DDBJ whole genome shotgun (WGS) entry which is preliminary data.</text>
</comment>
<dbReference type="AlphaFoldDB" id="A0AAE1EBX3"/>
<reference evidence="1" key="1">
    <citation type="journal article" date="2023" name="G3 (Bethesda)">
        <title>A reference genome for the long-term kleptoplast-retaining sea slug Elysia crispata morphotype clarki.</title>
        <authorList>
            <person name="Eastman K.E."/>
            <person name="Pendleton A.L."/>
            <person name="Shaikh M.A."/>
            <person name="Suttiyut T."/>
            <person name="Ogas R."/>
            <person name="Tomko P."/>
            <person name="Gavelis G."/>
            <person name="Widhalm J.R."/>
            <person name="Wisecaver J.H."/>
        </authorList>
    </citation>
    <scope>NUCLEOTIDE SEQUENCE</scope>
    <source>
        <strain evidence="1">ECLA1</strain>
    </source>
</reference>
<keyword evidence="2" id="KW-1185">Reference proteome</keyword>
<sequence length="151" mass="16562">MIDCRFGPSPQGSQDANPVLTCFRMEPSTFSVEASTKIFYALPLSHTQSRLPFPCPFPTLSDPRSSASSTFQLDTLKFTSCNSQDALPKVSKASGHLGRGEKKDNIVTDLPFHSNLCLDSPFLVFPTPSLLHRNLTLLTRDGSYHSGHSNC</sequence>
<name>A0AAE1EBX3_9GAST</name>